<dbReference type="Proteomes" id="UP001372338">
    <property type="component" value="Unassembled WGS sequence"/>
</dbReference>
<gene>
    <name evidence="1" type="ORF">RIF29_08514</name>
</gene>
<evidence type="ECO:0000313" key="2">
    <source>
        <dbReference type="Proteomes" id="UP001372338"/>
    </source>
</evidence>
<dbReference type="EMBL" id="JAYWIO010000002">
    <property type="protein sequence ID" value="KAK7280937.1"/>
    <property type="molecule type" value="Genomic_DNA"/>
</dbReference>
<organism evidence="1 2">
    <name type="scientific">Crotalaria pallida</name>
    <name type="common">Smooth rattlebox</name>
    <name type="synonym">Crotalaria striata</name>
    <dbReference type="NCBI Taxonomy" id="3830"/>
    <lineage>
        <taxon>Eukaryota</taxon>
        <taxon>Viridiplantae</taxon>
        <taxon>Streptophyta</taxon>
        <taxon>Embryophyta</taxon>
        <taxon>Tracheophyta</taxon>
        <taxon>Spermatophyta</taxon>
        <taxon>Magnoliopsida</taxon>
        <taxon>eudicotyledons</taxon>
        <taxon>Gunneridae</taxon>
        <taxon>Pentapetalae</taxon>
        <taxon>rosids</taxon>
        <taxon>fabids</taxon>
        <taxon>Fabales</taxon>
        <taxon>Fabaceae</taxon>
        <taxon>Papilionoideae</taxon>
        <taxon>50 kb inversion clade</taxon>
        <taxon>genistoids sensu lato</taxon>
        <taxon>core genistoids</taxon>
        <taxon>Crotalarieae</taxon>
        <taxon>Crotalaria</taxon>
    </lineage>
</organism>
<dbReference type="AlphaFoldDB" id="A0AAN9FQY5"/>
<comment type="caution">
    <text evidence="1">The sequence shown here is derived from an EMBL/GenBank/DDBJ whole genome shotgun (WGS) entry which is preliminary data.</text>
</comment>
<proteinExistence type="predicted"/>
<name>A0AAN9FQY5_CROPI</name>
<evidence type="ECO:0000313" key="1">
    <source>
        <dbReference type="EMBL" id="KAK7280937.1"/>
    </source>
</evidence>
<keyword evidence="2" id="KW-1185">Reference proteome</keyword>
<reference evidence="1 2" key="1">
    <citation type="submission" date="2024-01" db="EMBL/GenBank/DDBJ databases">
        <title>The genomes of 5 underutilized Papilionoideae crops provide insights into root nodulation and disease resistanc.</title>
        <authorList>
            <person name="Yuan L."/>
        </authorList>
    </citation>
    <scope>NUCLEOTIDE SEQUENCE [LARGE SCALE GENOMIC DNA]</scope>
    <source>
        <strain evidence="1">ZHUSHIDOU_FW_LH</strain>
        <tissue evidence="1">Leaf</tissue>
    </source>
</reference>
<accession>A0AAN9FQY5</accession>
<protein>
    <submittedName>
        <fullName evidence="1">Uncharacterized protein</fullName>
    </submittedName>
</protein>
<sequence length="158" mass="18371">MMMAVTICCLLELRKHGYAFCMQHFKLKSKAGRCELDKVYLVGGAHLEPNQPARIYLLCTTIWLALLRWLLRSNKVYHLDLNSLIPRDVNDGDGKKQIIASSTKYPYPGESREFLEFSTIKKLVFRLNKDHSTNASYHNNEQWFNSYDIHPMDACLPF</sequence>